<evidence type="ECO:0000313" key="3">
    <source>
        <dbReference type="RefSeq" id="XP_014661477.1"/>
    </source>
</evidence>
<accession>A0ABM1DNF6</accession>
<reference evidence="3" key="1">
    <citation type="submission" date="2025-08" db="UniProtKB">
        <authorList>
            <consortium name="RefSeq"/>
        </authorList>
    </citation>
    <scope>IDENTIFICATION</scope>
</reference>
<dbReference type="PANTHER" id="PTHR47526">
    <property type="entry name" value="ATP-DEPENDENT DNA HELICASE"/>
    <property type="match status" value="1"/>
</dbReference>
<feature type="region of interest" description="Disordered" evidence="1">
    <location>
        <begin position="325"/>
        <end position="345"/>
    </location>
</feature>
<sequence length="345" mass="37737">MLSPYANKLDSVAKQRYVVKIGCVDADPYAICRSECKSVLDCESNELPDVEYPDIYHYLINTPGGFSGQCMKAYKSLDAYNYFISGWVRELLVSVKGSKFVILSKVLHSQRLSEPPLQVWVICEKDGCVVCGHCNCMAGLGETCSHVAATLFAIDSVVKMKKDTSCTSLPNTWLAPSNSRAANVVPSPASEMDFSNARKRCQVVGSETRAVKRCPEVASATEGEKESFYKGLHASGVNSVILSAIPGYTEHFEKSANATLPAPLTELYSSEHANLSFAALIDKSRETFVRLSVTPDEATAIEKETKSQAANRHWFRQRAGRITASKLKAATRTDPANQSQSLIKS</sequence>
<keyword evidence="2" id="KW-1185">Reference proteome</keyword>
<dbReference type="GeneID" id="106804701"/>
<protein>
    <submittedName>
        <fullName evidence="3">Uncharacterized protein LOC106804701 isoform X1</fullName>
    </submittedName>
</protein>
<dbReference type="PANTHER" id="PTHR47526:SF4">
    <property type="entry name" value="SWIM-TYPE DOMAIN-CONTAINING PROTEIN"/>
    <property type="match status" value="1"/>
</dbReference>
<name>A0ABM1DNF6_PRICU</name>
<dbReference type="RefSeq" id="XP_014661477.1">
    <property type="nucleotide sequence ID" value="XM_014805991.1"/>
</dbReference>
<feature type="compositionally biased region" description="Polar residues" evidence="1">
    <location>
        <begin position="334"/>
        <end position="345"/>
    </location>
</feature>
<gene>
    <name evidence="3" type="primary">LOC106804701</name>
</gene>
<dbReference type="Proteomes" id="UP000695022">
    <property type="component" value="Unplaced"/>
</dbReference>
<organism evidence="2 3">
    <name type="scientific">Priapulus caudatus</name>
    <name type="common">Priapulid worm</name>
    <dbReference type="NCBI Taxonomy" id="37621"/>
    <lineage>
        <taxon>Eukaryota</taxon>
        <taxon>Metazoa</taxon>
        <taxon>Ecdysozoa</taxon>
        <taxon>Scalidophora</taxon>
        <taxon>Priapulida</taxon>
        <taxon>Priapulimorpha</taxon>
        <taxon>Priapulimorphida</taxon>
        <taxon>Priapulidae</taxon>
        <taxon>Priapulus</taxon>
    </lineage>
</organism>
<evidence type="ECO:0000256" key="1">
    <source>
        <dbReference type="SAM" id="MobiDB-lite"/>
    </source>
</evidence>
<proteinExistence type="predicted"/>
<evidence type="ECO:0000313" key="2">
    <source>
        <dbReference type="Proteomes" id="UP000695022"/>
    </source>
</evidence>